<keyword evidence="4" id="KW-0233">DNA recombination</keyword>
<dbReference type="EMBL" id="LT907975">
    <property type="protein sequence ID" value="SOB56956.1"/>
    <property type="molecule type" value="Genomic_DNA"/>
</dbReference>
<protein>
    <recommendedName>
        <fullName evidence="5">Tyr recombinase domain-containing protein</fullName>
    </recommendedName>
</protein>
<dbReference type="Gene3D" id="3.30.160.390">
    <property type="entry name" value="Integrase, DNA-binding domain"/>
    <property type="match status" value="1"/>
</dbReference>
<keyword evidence="3" id="KW-0238">DNA-binding</keyword>
<evidence type="ECO:0000259" key="5">
    <source>
        <dbReference type="PROSITE" id="PS51898"/>
    </source>
</evidence>
<accession>A0A2C8F381</accession>
<comment type="similarity">
    <text evidence="1">Belongs to the 'phage' integrase family.</text>
</comment>
<keyword evidence="2" id="KW-0229">DNA integration</keyword>
<dbReference type="AlphaFoldDB" id="A0A2C8F381"/>
<organism evidence="6 7">
    <name type="scientific">Pseudodesulfovibrio profundus</name>
    <dbReference type="NCBI Taxonomy" id="57320"/>
    <lineage>
        <taxon>Bacteria</taxon>
        <taxon>Pseudomonadati</taxon>
        <taxon>Thermodesulfobacteriota</taxon>
        <taxon>Desulfovibrionia</taxon>
        <taxon>Desulfovibrionales</taxon>
        <taxon>Desulfovibrionaceae</taxon>
    </lineage>
</organism>
<evidence type="ECO:0000313" key="6">
    <source>
        <dbReference type="EMBL" id="SOB56956.1"/>
    </source>
</evidence>
<evidence type="ECO:0000256" key="2">
    <source>
        <dbReference type="ARBA" id="ARBA00022908"/>
    </source>
</evidence>
<keyword evidence="7" id="KW-1185">Reference proteome</keyword>
<evidence type="ECO:0000313" key="7">
    <source>
        <dbReference type="Proteomes" id="UP000219215"/>
    </source>
</evidence>
<dbReference type="InterPro" id="IPR002104">
    <property type="entry name" value="Integrase_catalytic"/>
</dbReference>
<evidence type="ECO:0000256" key="4">
    <source>
        <dbReference type="ARBA" id="ARBA00023172"/>
    </source>
</evidence>
<name>A0A2C8F381_9BACT</name>
<dbReference type="InterPro" id="IPR038488">
    <property type="entry name" value="Integrase_DNA-bd_sf"/>
</dbReference>
<sequence>MSTRPRGTYPPGKQLYDSEVSGLRLVIGKKSASFKLVTDQWVNGRKVRAISVTLGRSDELSLKEARHRAVENKLAVRRGENPNLKPVARMTLKDSWEDYRQSRGKELSPETLTWYERKLLGPLKSLMNRPLSEIGRSEVRALHQKMTETTGPYGANGAMRVLKLLYNHASAVEDLPPNPVSRAVRMNKEKARDWALSHDEIRDLWERIENNDDRIRAECWALMLSTGLRSMSARSARWEHLSDEGVLHVPTPKGGADRAYDLPIPKGMYERLMSLKSLCAPLASPFIFPSPNSKHGFVNIRREESLPYSPHQARHTFRNLAVEAGVDFTTTALVMNHKVPHVSFSYISRDHLQGAMRDAIENIWEKLTNIVHEY</sequence>
<proteinExistence type="inferred from homology"/>
<evidence type="ECO:0000256" key="1">
    <source>
        <dbReference type="ARBA" id="ARBA00008857"/>
    </source>
</evidence>
<dbReference type="GO" id="GO:0015074">
    <property type="term" value="P:DNA integration"/>
    <property type="evidence" value="ECO:0007669"/>
    <property type="project" value="UniProtKB-KW"/>
</dbReference>
<dbReference type="Gene3D" id="1.10.150.130">
    <property type="match status" value="1"/>
</dbReference>
<dbReference type="InterPro" id="IPR013762">
    <property type="entry name" value="Integrase-like_cat_sf"/>
</dbReference>
<evidence type="ECO:0000256" key="3">
    <source>
        <dbReference type="ARBA" id="ARBA00023125"/>
    </source>
</evidence>
<dbReference type="InterPro" id="IPR011010">
    <property type="entry name" value="DNA_brk_join_enz"/>
</dbReference>
<gene>
    <name evidence="6" type="ORF">DPRO_0079</name>
</gene>
<dbReference type="GO" id="GO:0006310">
    <property type="term" value="P:DNA recombination"/>
    <property type="evidence" value="ECO:0007669"/>
    <property type="project" value="UniProtKB-KW"/>
</dbReference>
<feature type="domain" description="Tyr recombinase" evidence="5">
    <location>
        <begin position="191"/>
        <end position="362"/>
    </location>
</feature>
<dbReference type="InterPro" id="IPR050808">
    <property type="entry name" value="Phage_Integrase"/>
</dbReference>
<dbReference type="PANTHER" id="PTHR30629">
    <property type="entry name" value="PROPHAGE INTEGRASE"/>
    <property type="match status" value="1"/>
</dbReference>
<dbReference type="Proteomes" id="UP000219215">
    <property type="component" value="Chromosome DPRO"/>
</dbReference>
<dbReference type="Gene3D" id="1.10.443.10">
    <property type="entry name" value="Intergrase catalytic core"/>
    <property type="match status" value="1"/>
</dbReference>
<dbReference type="KEGG" id="pprf:DPRO_0079"/>
<dbReference type="SUPFAM" id="SSF56349">
    <property type="entry name" value="DNA breaking-rejoining enzymes"/>
    <property type="match status" value="1"/>
</dbReference>
<dbReference type="GO" id="GO:0003677">
    <property type="term" value="F:DNA binding"/>
    <property type="evidence" value="ECO:0007669"/>
    <property type="project" value="UniProtKB-KW"/>
</dbReference>
<dbReference type="Pfam" id="PF00589">
    <property type="entry name" value="Phage_integrase"/>
    <property type="match status" value="1"/>
</dbReference>
<dbReference type="PANTHER" id="PTHR30629:SF2">
    <property type="entry name" value="PROPHAGE INTEGRASE INTS-RELATED"/>
    <property type="match status" value="1"/>
</dbReference>
<reference evidence="7" key="1">
    <citation type="submission" date="2017-09" db="EMBL/GenBank/DDBJ databases">
        <authorList>
            <person name="Regsiter A."/>
            <person name="William W."/>
        </authorList>
    </citation>
    <scope>NUCLEOTIDE SEQUENCE [LARGE SCALE GENOMIC DNA]</scope>
    <source>
        <strain evidence="7">500-1</strain>
    </source>
</reference>
<dbReference type="PROSITE" id="PS51898">
    <property type="entry name" value="TYR_RECOMBINASE"/>
    <property type="match status" value="1"/>
</dbReference>
<dbReference type="InterPro" id="IPR010998">
    <property type="entry name" value="Integrase_recombinase_N"/>
</dbReference>